<proteinExistence type="predicted"/>
<evidence type="ECO:0000313" key="5">
    <source>
        <dbReference type="Proteomes" id="UP000218598"/>
    </source>
</evidence>
<dbReference type="RefSeq" id="WP_096196453.1">
    <property type="nucleotide sequence ID" value="NZ_NRGR01000005.1"/>
</dbReference>
<gene>
    <name evidence="4" type="ORF">CIK66_02715</name>
</gene>
<dbReference type="SMART" id="SM00974">
    <property type="entry name" value="T5orf172"/>
    <property type="match status" value="1"/>
</dbReference>
<evidence type="ECO:0000256" key="2">
    <source>
        <dbReference type="SAM" id="MobiDB-lite"/>
    </source>
</evidence>
<dbReference type="Proteomes" id="UP000218598">
    <property type="component" value="Unassembled WGS sequence"/>
</dbReference>
<accession>A0A2A3YN06</accession>
<organism evidence="4 5">
    <name type="scientific">Brachybacterium alimentarium</name>
    <dbReference type="NCBI Taxonomy" id="47845"/>
    <lineage>
        <taxon>Bacteria</taxon>
        <taxon>Bacillati</taxon>
        <taxon>Actinomycetota</taxon>
        <taxon>Actinomycetes</taxon>
        <taxon>Micrococcales</taxon>
        <taxon>Dermabacteraceae</taxon>
        <taxon>Brachybacterium</taxon>
    </lineage>
</organism>
<dbReference type="InterPro" id="IPR025280">
    <property type="entry name" value="SNIPE"/>
</dbReference>
<dbReference type="Pfam" id="PF13455">
    <property type="entry name" value="MUG113"/>
    <property type="match status" value="1"/>
</dbReference>
<dbReference type="InterPro" id="IPR018929">
    <property type="entry name" value="DUF2510"/>
</dbReference>
<feature type="domain" description="Bacteriophage T5 Orf172 DNA-binding" evidence="3">
    <location>
        <begin position="417"/>
        <end position="500"/>
    </location>
</feature>
<protein>
    <recommendedName>
        <fullName evidence="3">Bacteriophage T5 Orf172 DNA-binding domain-containing protein</fullName>
    </recommendedName>
</protein>
<dbReference type="EMBL" id="NRGR01000005">
    <property type="protein sequence ID" value="PCC40697.1"/>
    <property type="molecule type" value="Genomic_DNA"/>
</dbReference>
<keyword evidence="1" id="KW-0175">Coiled coil</keyword>
<name>A0A2A3YN06_9MICO</name>
<feature type="coiled-coil region" evidence="1">
    <location>
        <begin position="164"/>
        <end position="191"/>
    </location>
</feature>
<dbReference type="InterPro" id="IPR018306">
    <property type="entry name" value="Phage_T5_Orf172_DNA-bd"/>
</dbReference>
<sequence>MSEQGTTAPGWYSDPSSRHQLRWWDGVRWRDAVSDQGQQSEDPLPPVHSASHATAEVADSAPADLKAGSSDPQSQSVLGGEPAEQLSAASTAKITLLSAKKIATALQAETRALHERVRTLEVIAREFRGLEAAEISERIDVLRAQETSQRARTAEHERDAASQVKGIQNQIAAAQAQLASVERNIIIARDRVELEARGLYDYEHVAEASASLASELAVVRSAIKESNKYDRAIHATTGFTFNNSTAKGKTFVNQMRRIMLRAYNAEAENAVKTVKTGNLAPAIKRLSRAKEQIEKQGTMIDLAVDERYHRLRLQEIELAARHHEAVAAEKSLDRERREELREQRRAEQELRAEKERLEKERTHYLNTIRRLRATGDDAQADELQAKLGQIDEDIAQADYRAANIRAGYVYVISNIGAFGEGVVKIGMTRRLDPMDRVKELGDASVPFTFDVHALFFSDDAVAIEAQLHRKFSAQRLNQVNTRKEFFRVTPAEVLEALKKQRISVLEFRTEAEAEDYRTSQALITQHAGESAP</sequence>
<feature type="region of interest" description="Disordered" evidence="2">
    <location>
        <begin position="32"/>
        <end position="84"/>
    </location>
</feature>
<dbReference type="AlphaFoldDB" id="A0A2A3YN06"/>
<evidence type="ECO:0000313" key="4">
    <source>
        <dbReference type="EMBL" id="PCC40697.1"/>
    </source>
</evidence>
<evidence type="ECO:0000259" key="3">
    <source>
        <dbReference type="SMART" id="SM00974"/>
    </source>
</evidence>
<dbReference type="Pfam" id="PF13250">
    <property type="entry name" value="SNIPE"/>
    <property type="match status" value="1"/>
</dbReference>
<comment type="caution">
    <text evidence="4">The sequence shown here is derived from an EMBL/GenBank/DDBJ whole genome shotgun (WGS) entry which is preliminary data.</text>
</comment>
<dbReference type="Pfam" id="PF10708">
    <property type="entry name" value="DUF2510"/>
    <property type="match status" value="1"/>
</dbReference>
<keyword evidence="5" id="KW-1185">Reference proteome</keyword>
<evidence type="ECO:0000256" key="1">
    <source>
        <dbReference type="SAM" id="Coils"/>
    </source>
</evidence>
<feature type="coiled-coil region" evidence="1">
    <location>
        <begin position="329"/>
        <end position="374"/>
    </location>
</feature>
<dbReference type="OrthoDB" id="9811665at2"/>
<reference evidence="4 5" key="1">
    <citation type="journal article" date="2017" name="Elife">
        <title>Extensive horizontal gene transfer in cheese-associated bacteria.</title>
        <authorList>
            <person name="Bonham K.S."/>
            <person name="Wolfe B.E."/>
            <person name="Dutton R.J."/>
        </authorList>
    </citation>
    <scope>NUCLEOTIDE SEQUENCE [LARGE SCALE GENOMIC DNA]</scope>
    <source>
        <strain evidence="4 5">341_9</strain>
    </source>
</reference>